<dbReference type="Proteomes" id="UP000192328">
    <property type="component" value="Unassembled WGS sequence"/>
</dbReference>
<evidence type="ECO:0000313" key="2">
    <source>
        <dbReference type="Proteomes" id="UP000192328"/>
    </source>
</evidence>
<name>A0AC61PHG2_9FIRM</name>
<dbReference type="EMBL" id="FWXZ01000001">
    <property type="protein sequence ID" value="SMC35354.1"/>
    <property type="molecule type" value="Genomic_DNA"/>
</dbReference>
<organism evidence="1 2">
    <name type="scientific">Aristaeella lactis</name>
    <dbReference type="NCBI Taxonomy" id="3046383"/>
    <lineage>
        <taxon>Bacteria</taxon>
        <taxon>Bacillati</taxon>
        <taxon>Bacillota</taxon>
        <taxon>Clostridia</taxon>
        <taxon>Eubacteriales</taxon>
        <taxon>Aristaeellaceae</taxon>
        <taxon>Aristaeella</taxon>
    </lineage>
</organism>
<reference evidence="1" key="1">
    <citation type="submission" date="2017-04" db="EMBL/GenBank/DDBJ databases">
        <authorList>
            <person name="Varghese N."/>
            <person name="Submissions S."/>
        </authorList>
    </citation>
    <scope>NUCLEOTIDE SEQUENCE</scope>
    <source>
        <strain evidence="1">WTE2008</strain>
    </source>
</reference>
<protein>
    <submittedName>
        <fullName evidence="1">WG containing repeat-containing protein</fullName>
    </submittedName>
</protein>
<gene>
    <name evidence="1" type="ORF">SAMN06297397_0192</name>
</gene>
<evidence type="ECO:0000313" key="1">
    <source>
        <dbReference type="EMBL" id="SMC35354.1"/>
    </source>
</evidence>
<sequence>MKKIIVLMVVLLSILCTTAAVADEPLFVAQEGWKQGYINAQGEWVIDPVYYEAQPFTDAGYAAVVEDPETWAFTLIDRQGKTVTKLSEWCLTENEYSMDYGAKEIPNAVGNAFLLYNRKDINRYALFLAGSGKLIELDREFLGYELSPGAEQNEIYYNNYLRSRTNPSDFCLSGWNGRLILGFCYTDYQRGTNISIEANMTDAFIILDSEGNKLHDGIYRFPIKVTDSLEPVEDYSYQVTDTYMLAADAKNYNKHLIDCDGKIIVKNVDDIFFYSEDYTWVETLKAVYAENSGQALLPDGKKMPVDERVKEQAALNPCRMLMHDGWYYDTKGERIKWHGASEKYYMALSAFGRNGRAWIDRKPDIEWDNESEEEPEDIEDYNVSTLIDTRGQIILQAVLNREQYDRYKYNPSAVPFEEGWECICTPFDGWLYGYVNPDGEMMFGGFPFDKAEPFSNGLAHVMFMDDRYELLDVYINREGKVVWAEHGKRDEVQHWLEEGIRFSPDNMTLEDATQALVGEWDDSEGDMAIFYEDGTCNLGRDRMMQWKLLENTAEMEDEDYSKFVLVYGENGQYEPLEEGSGLEFGSMDSFVTTYGEDWCFYSRKAPGYWERDDYYDLVPDENGKLDNMSETVSVLPEEASNFKLTDKSLPEETAEKGVYAFRGSPYRQNASAGTVRDICVPEVLWEKDIGPAVKTEDIHWQPLIVEWSDEIRKSMTSLKPEKRENSTLTEVIAVGTDGKIWFADLKTGEETRAPIEDREEKLHGTATALSDLPLIICPAEEGYICYDLTDGSRRTELDEVLYTRQGKDVIYQNGWLMMNSPQTDLVSIGLNVKQGQDGISGVDITGAYRAEYNHTKYSNVPASADGNNVYVSRDNDILRWDCMKDESVSIFEDCVYVSGKTAACIAVDKDSEDRTVLYAGCMEKTTHNECEIYSINADRMLTKWEQRIKLTKENALLGGIFASPVVGQEWLENIVYFTVAGYAFDEETPDNRNADSAVVAYWKRNGEKKWETPIKDRAVSSPVIVYTEDGIGYLIQFDKSGNMYVLDGFLGTVKYSLELGGEVTSCPAVYGNTLVVRCQKDGREVLCGIEVGVN</sequence>
<proteinExistence type="predicted"/>
<accession>A0AC61PHG2</accession>
<comment type="caution">
    <text evidence="1">The sequence shown here is derived from an EMBL/GenBank/DDBJ whole genome shotgun (WGS) entry which is preliminary data.</text>
</comment>
<keyword evidence="2" id="KW-1185">Reference proteome</keyword>